<dbReference type="EMBL" id="CP038015">
    <property type="protein sequence ID" value="QBP40843.1"/>
    <property type="molecule type" value="Genomic_DNA"/>
</dbReference>
<dbReference type="InterPro" id="IPR014729">
    <property type="entry name" value="Rossmann-like_a/b/a_fold"/>
</dbReference>
<keyword evidence="5 10" id="KW-0548">Nucleotidyltransferase</keyword>
<dbReference type="NCBIfam" id="NF000841">
    <property type="entry name" value="PRK00071.1-4"/>
    <property type="match status" value="1"/>
</dbReference>
<organism evidence="12 13">
    <name type="scientific">Paenisporosarcina antarctica</name>
    <dbReference type="NCBI Taxonomy" id="417367"/>
    <lineage>
        <taxon>Bacteria</taxon>
        <taxon>Bacillati</taxon>
        <taxon>Bacillota</taxon>
        <taxon>Bacilli</taxon>
        <taxon>Bacillales</taxon>
        <taxon>Caryophanaceae</taxon>
        <taxon>Paenisporosarcina</taxon>
    </lineage>
</organism>
<evidence type="ECO:0000256" key="4">
    <source>
        <dbReference type="ARBA" id="ARBA00022679"/>
    </source>
</evidence>
<dbReference type="GO" id="GO:0005524">
    <property type="term" value="F:ATP binding"/>
    <property type="evidence" value="ECO:0007669"/>
    <property type="project" value="UniProtKB-KW"/>
</dbReference>
<evidence type="ECO:0000256" key="7">
    <source>
        <dbReference type="ARBA" id="ARBA00022840"/>
    </source>
</evidence>
<dbReference type="KEGG" id="panc:E2636_06780"/>
<dbReference type="AlphaFoldDB" id="A0A4P6ZX45"/>
<keyword evidence="13" id="KW-1185">Reference proteome</keyword>
<keyword evidence="7 10" id="KW-0067">ATP-binding</keyword>
<dbReference type="CDD" id="cd02165">
    <property type="entry name" value="NMNAT"/>
    <property type="match status" value="1"/>
</dbReference>
<dbReference type="NCBIfam" id="NF000840">
    <property type="entry name" value="PRK00071.1-3"/>
    <property type="match status" value="1"/>
</dbReference>
<dbReference type="GO" id="GO:0004515">
    <property type="term" value="F:nicotinate-nucleotide adenylyltransferase activity"/>
    <property type="evidence" value="ECO:0007669"/>
    <property type="project" value="UniProtKB-UniRule"/>
</dbReference>
<name>A0A4P6ZX45_9BACL</name>
<comment type="pathway">
    <text evidence="2 10">Cofactor biosynthesis; NAD(+) biosynthesis; deamido-NAD(+) from nicotinate D-ribonucleotide: step 1/1.</text>
</comment>
<evidence type="ECO:0000313" key="12">
    <source>
        <dbReference type="EMBL" id="QBP40843.1"/>
    </source>
</evidence>
<evidence type="ECO:0000256" key="3">
    <source>
        <dbReference type="ARBA" id="ARBA00022642"/>
    </source>
</evidence>
<evidence type="ECO:0000256" key="10">
    <source>
        <dbReference type="HAMAP-Rule" id="MF_00244"/>
    </source>
</evidence>
<evidence type="ECO:0000256" key="6">
    <source>
        <dbReference type="ARBA" id="ARBA00022741"/>
    </source>
</evidence>
<reference evidence="12 13" key="1">
    <citation type="submission" date="2019-03" db="EMBL/GenBank/DDBJ databases">
        <title>Complete genome sequence of Paenisporosarcina antarctica CGMCC 1.6503T.</title>
        <authorList>
            <person name="Rong J.-C."/>
            <person name="Chi N.-Y."/>
            <person name="Zhang Q.-F."/>
        </authorList>
    </citation>
    <scope>NUCLEOTIDE SEQUENCE [LARGE SCALE GENOMIC DNA]</scope>
    <source>
        <strain evidence="12 13">CGMCC 1.6503</strain>
    </source>
</reference>
<dbReference type="UniPathway" id="UPA00253">
    <property type="reaction ID" value="UER00332"/>
</dbReference>
<evidence type="ECO:0000313" key="13">
    <source>
        <dbReference type="Proteomes" id="UP000294292"/>
    </source>
</evidence>
<dbReference type="HAMAP" id="MF_00244">
    <property type="entry name" value="NaMN_adenylyltr"/>
    <property type="match status" value="1"/>
</dbReference>
<dbReference type="Proteomes" id="UP000294292">
    <property type="component" value="Chromosome"/>
</dbReference>
<dbReference type="PANTHER" id="PTHR39321:SF3">
    <property type="entry name" value="PHOSPHOPANTETHEINE ADENYLYLTRANSFERASE"/>
    <property type="match status" value="1"/>
</dbReference>
<evidence type="ECO:0000256" key="8">
    <source>
        <dbReference type="ARBA" id="ARBA00023027"/>
    </source>
</evidence>
<dbReference type="EC" id="2.7.7.18" evidence="10"/>
<dbReference type="NCBIfam" id="TIGR00482">
    <property type="entry name" value="nicotinate (nicotinamide) nucleotide adenylyltransferase"/>
    <property type="match status" value="1"/>
</dbReference>
<dbReference type="SUPFAM" id="SSF52374">
    <property type="entry name" value="Nucleotidylyl transferase"/>
    <property type="match status" value="1"/>
</dbReference>
<evidence type="ECO:0000256" key="1">
    <source>
        <dbReference type="ARBA" id="ARBA00002324"/>
    </source>
</evidence>
<keyword evidence="4 10" id="KW-0808">Transferase</keyword>
<evidence type="ECO:0000259" key="11">
    <source>
        <dbReference type="Pfam" id="PF01467"/>
    </source>
</evidence>
<keyword evidence="8 10" id="KW-0520">NAD</keyword>
<comment type="catalytic activity">
    <reaction evidence="9 10">
        <text>nicotinate beta-D-ribonucleotide + ATP + H(+) = deamido-NAD(+) + diphosphate</text>
        <dbReference type="Rhea" id="RHEA:22860"/>
        <dbReference type="ChEBI" id="CHEBI:15378"/>
        <dbReference type="ChEBI" id="CHEBI:30616"/>
        <dbReference type="ChEBI" id="CHEBI:33019"/>
        <dbReference type="ChEBI" id="CHEBI:57502"/>
        <dbReference type="ChEBI" id="CHEBI:58437"/>
        <dbReference type="EC" id="2.7.7.18"/>
    </reaction>
</comment>
<dbReference type="Gene3D" id="3.40.50.620">
    <property type="entry name" value="HUPs"/>
    <property type="match status" value="1"/>
</dbReference>
<protein>
    <recommendedName>
        <fullName evidence="10">Probable nicotinate-nucleotide adenylyltransferase</fullName>
        <ecNumber evidence="10">2.7.7.18</ecNumber>
    </recommendedName>
    <alternativeName>
        <fullName evidence="10">Deamido-NAD(+) diphosphorylase</fullName>
    </alternativeName>
    <alternativeName>
        <fullName evidence="10">Deamido-NAD(+) pyrophosphorylase</fullName>
    </alternativeName>
    <alternativeName>
        <fullName evidence="10">Nicotinate mononucleotide adenylyltransferase</fullName>
        <shortName evidence="10">NaMN adenylyltransferase</shortName>
    </alternativeName>
</protein>
<sequence>MKEVCIFGGTFNPPHIGHLIMANEVYHAFHFDEIRFMPNAKPPHKEATQLATGEQRLRMIELAVEPFSYFTVEALEIKRGGVSYTIDTMKELQTREPLTKFSFLIGADMIAYLDKWFEIDELVKGIRLIGVRRPGYDEKSKYPVTLIDAPLIDLSSSMLRNRLKEGKDVSLLIPESVKTYIRQEKLYE</sequence>
<dbReference type="InterPro" id="IPR004821">
    <property type="entry name" value="Cyt_trans-like"/>
</dbReference>
<dbReference type="InterPro" id="IPR005248">
    <property type="entry name" value="NadD/NMNAT"/>
</dbReference>
<comment type="similarity">
    <text evidence="10">Belongs to the NadD family.</text>
</comment>
<gene>
    <name evidence="10" type="primary">nadD</name>
    <name evidence="12" type="ORF">E2636_06780</name>
</gene>
<dbReference type="PANTHER" id="PTHR39321">
    <property type="entry name" value="NICOTINATE-NUCLEOTIDE ADENYLYLTRANSFERASE-RELATED"/>
    <property type="match status" value="1"/>
</dbReference>
<dbReference type="NCBIfam" id="TIGR00125">
    <property type="entry name" value="cyt_tran_rel"/>
    <property type="match status" value="1"/>
</dbReference>
<proteinExistence type="inferred from homology"/>
<comment type="function">
    <text evidence="1 10">Catalyzes the reversible adenylation of nicotinate mononucleotide (NaMN) to nicotinic acid adenine dinucleotide (NaAD).</text>
</comment>
<keyword evidence="3 10" id="KW-0662">Pyridine nucleotide biosynthesis</keyword>
<feature type="domain" description="Cytidyltransferase-like" evidence="11">
    <location>
        <begin position="6"/>
        <end position="162"/>
    </location>
</feature>
<dbReference type="Pfam" id="PF01467">
    <property type="entry name" value="CTP_transf_like"/>
    <property type="match status" value="1"/>
</dbReference>
<keyword evidence="6 10" id="KW-0547">Nucleotide-binding</keyword>
<dbReference type="OrthoDB" id="5295945at2"/>
<accession>A0A4P6ZX45</accession>
<dbReference type="GO" id="GO:0009435">
    <property type="term" value="P:NAD+ biosynthetic process"/>
    <property type="evidence" value="ECO:0007669"/>
    <property type="project" value="UniProtKB-UniRule"/>
</dbReference>
<evidence type="ECO:0000256" key="5">
    <source>
        <dbReference type="ARBA" id="ARBA00022695"/>
    </source>
</evidence>
<evidence type="ECO:0000256" key="9">
    <source>
        <dbReference type="ARBA" id="ARBA00048721"/>
    </source>
</evidence>
<dbReference type="RefSeq" id="WP_134209522.1">
    <property type="nucleotide sequence ID" value="NZ_CP038015.1"/>
</dbReference>
<evidence type="ECO:0000256" key="2">
    <source>
        <dbReference type="ARBA" id="ARBA00005019"/>
    </source>
</evidence>